<keyword evidence="2" id="KW-1185">Reference proteome</keyword>
<dbReference type="Proteomes" id="UP000077266">
    <property type="component" value="Unassembled WGS sequence"/>
</dbReference>
<reference evidence="1 2" key="1">
    <citation type="journal article" date="2016" name="Mol. Biol. Evol.">
        <title>Comparative Genomics of Early-Diverging Mushroom-Forming Fungi Provides Insights into the Origins of Lignocellulose Decay Capabilities.</title>
        <authorList>
            <person name="Nagy L.G."/>
            <person name="Riley R."/>
            <person name="Tritt A."/>
            <person name="Adam C."/>
            <person name="Daum C."/>
            <person name="Floudas D."/>
            <person name="Sun H."/>
            <person name="Yadav J.S."/>
            <person name="Pangilinan J."/>
            <person name="Larsson K.H."/>
            <person name="Matsuura K."/>
            <person name="Barry K."/>
            <person name="Labutti K."/>
            <person name="Kuo R."/>
            <person name="Ohm R.A."/>
            <person name="Bhattacharya S.S."/>
            <person name="Shirouzu T."/>
            <person name="Yoshinaga Y."/>
            <person name="Martin F.M."/>
            <person name="Grigoriev I.V."/>
            <person name="Hibbett D.S."/>
        </authorList>
    </citation>
    <scope>NUCLEOTIDE SEQUENCE [LARGE SCALE GENOMIC DNA]</scope>
    <source>
        <strain evidence="1 2">HHB12029</strain>
    </source>
</reference>
<name>A0A166AQU9_EXIGL</name>
<evidence type="ECO:0000313" key="2">
    <source>
        <dbReference type="Proteomes" id="UP000077266"/>
    </source>
</evidence>
<proteinExistence type="predicted"/>
<dbReference type="STRING" id="1314781.A0A166AQU9"/>
<sequence length="264" mass="29735">MRWDGANYSCAYDALFTAIFQMWIDNPYPSSWFLRASTTYTSGLCDGFVSFGTGGATLEAVRDAIRRDLHIAFPRRFVYGQTGCSVEDLADVVLNTDRLTWIINVRCKSCESISAPLSYPVRVLTLPFADTVEQCLKRWLLRKIKPPTCCNGVQYNYDDVTILTGPHMACFGVADPRKGCVVATSISAADAPWRISSVIYHGGFHFVMRHIDRRHQVWFNDGMNNNARSSFEGTIMHLPPDFLIDRTSDAGVTQKMTLIMYART</sequence>
<dbReference type="EMBL" id="KV425975">
    <property type="protein sequence ID" value="KZV94289.1"/>
    <property type="molecule type" value="Genomic_DNA"/>
</dbReference>
<accession>A0A166AQU9</accession>
<protein>
    <submittedName>
        <fullName evidence="1">Uncharacterized protein</fullName>
    </submittedName>
</protein>
<dbReference type="InParanoid" id="A0A166AQU9"/>
<evidence type="ECO:0000313" key="1">
    <source>
        <dbReference type="EMBL" id="KZV94289.1"/>
    </source>
</evidence>
<organism evidence="1 2">
    <name type="scientific">Exidia glandulosa HHB12029</name>
    <dbReference type="NCBI Taxonomy" id="1314781"/>
    <lineage>
        <taxon>Eukaryota</taxon>
        <taxon>Fungi</taxon>
        <taxon>Dikarya</taxon>
        <taxon>Basidiomycota</taxon>
        <taxon>Agaricomycotina</taxon>
        <taxon>Agaricomycetes</taxon>
        <taxon>Auriculariales</taxon>
        <taxon>Exidiaceae</taxon>
        <taxon>Exidia</taxon>
    </lineage>
</organism>
<gene>
    <name evidence="1" type="ORF">EXIGLDRAFT_611870</name>
</gene>
<dbReference type="AlphaFoldDB" id="A0A166AQU9"/>
<dbReference type="OrthoDB" id="2629491at2759"/>